<evidence type="ECO:0008006" key="14">
    <source>
        <dbReference type="Google" id="ProtNLM"/>
    </source>
</evidence>
<gene>
    <name evidence="12" type="ORF">SCHCODRAFT_257106</name>
</gene>
<organism evidence="13">
    <name type="scientific">Schizophyllum commune (strain H4-8 / FGSC 9210)</name>
    <name type="common">Split gill fungus</name>
    <dbReference type="NCBI Taxonomy" id="578458"/>
    <lineage>
        <taxon>Eukaryota</taxon>
        <taxon>Fungi</taxon>
        <taxon>Dikarya</taxon>
        <taxon>Basidiomycota</taxon>
        <taxon>Agaricomycotina</taxon>
        <taxon>Agaricomycetes</taxon>
        <taxon>Agaricomycetidae</taxon>
        <taxon>Agaricales</taxon>
        <taxon>Schizophyllaceae</taxon>
        <taxon>Schizophyllum</taxon>
    </lineage>
</organism>
<dbReference type="KEGG" id="scm:SCHCO_02668122"/>
<comment type="subcellular location">
    <subcellularLocation>
        <location evidence="3">Nucleus</location>
    </subcellularLocation>
</comment>
<keyword evidence="13" id="KW-1185">Reference proteome</keyword>
<dbReference type="GO" id="GO:0006302">
    <property type="term" value="P:double-strand break repair"/>
    <property type="evidence" value="ECO:0007669"/>
    <property type="project" value="TreeGrafter"/>
</dbReference>
<keyword evidence="8" id="KW-0460">Magnesium</keyword>
<keyword evidence="4" id="KW-0540">Nuclease</keyword>
<evidence type="ECO:0000256" key="3">
    <source>
        <dbReference type="ARBA" id="ARBA00004123"/>
    </source>
</evidence>
<comment type="cofactor">
    <cofactor evidence="1">
        <name>Mn(2+)</name>
        <dbReference type="ChEBI" id="CHEBI:29035"/>
    </cofactor>
</comment>
<evidence type="ECO:0000256" key="5">
    <source>
        <dbReference type="ARBA" id="ARBA00022723"/>
    </source>
</evidence>
<dbReference type="InterPro" id="IPR036691">
    <property type="entry name" value="Endo/exonu/phosph_ase_sf"/>
</dbReference>
<dbReference type="OMA" id="ESEGHTW"/>
<dbReference type="Gene3D" id="3.60.10.10">
    <property type="entry name" value="Endonuclease/exonuclease/phosphatase"/>
    <property type="match status" value="1"/>
</dbReference>
<dbReference type="GO" id="GO:0005737">
    <property type="term" value="C:cytoplasm"/>
    <property type="evidence" value="ECO:0007669"/>
    <property type="project" value="TreeGrafter"/>
</dbReference>
<dbReference type="AlphaFoldDB" id="D8Q497"/>
<keyword evidence="6" id="KW-0227">DNA damage</keyword>
<dbReference type="PANTHER" id="PTHR15822:SF4">
    <property type="entry name" value="TYROSYL-DNA PHOSPHODIESTERASE 2"/>
    <property type="match status" value="1"/>
</dbReference>
<evidence type="ECO:0000256" key="2">
    <source>
        <dbReference type="ARBA" id="ARBA00001946"/>
    </source>
</evidence>
<evidence type="ECO:0000256" key="1">
    <source>
        <dbReference type="ARBA" id="ARBA00001936"/>
    </source>
</evidence>
<protein>
    <recommendedName>
        <fullName evidence="14">Endonuclease/exonuclease/phosphatase domain-containing protein</fullName>
    </recommendedName>
</protein>
<dbReference type="GO" id="GO:0003697">
    <property type="term" value="F:single-stranded DNA binding"/>
    <property type="evidence" value="ECO:0007669"/>
    <property type="project" value="TreeGrafter"/>
</dbReference>
<dbReference type="RefSeq" id="XP_003031663.1">
    <property type="nucleotide sequence ID" value="XM_003031617.1"/>
</dbReference>
<dbReference type="InterPro" id="IPR051547">
    <property type="entry name" value="TDP2-like"/>
</dbReference>
<dbReference type="GO" id="GO:0004518">
    <property type="term" value="F:nuclease activity"/>
    <property type="evidence" value="ECO:0007669"/>
    <property type="project" value="UniProtKB-KW"/>
</dbReference>
<dbReference type="Proteomes" id="UP000007431">
    <property type="component" value="Unassembled WGS sequence"/>
</dbReference>
<dbReference type="GO" id="GO:0005634">
    <property type="term" value="C:nucleus"/>
    <property type="evidence" value="ECO:0007669"/>
    <property type="project" value="UniProtKB-SubCell"/>
</dbReference>
<evidence type="ECO:0000256" key="6">
    <source>
        <dbReference type="ARBA" id="ARBA00022763"/>
    </source>
</evidence>
<sequence length="351" mass="39475">MNVYDDVNPFIWRSPYVKPVDDSDITPVIPSELDGVKVCRWRETKGKWSHLPQASLNARDPPSDVRFITWCMDEEQRRARYKVRVAQQASAGSHSRPPAGTHGRPPATNPHKRGNTTFGRPPPCVICLQEVSGAALERVLVNHPWVRAYFCVLPHERKKWPEEAKFGNVTLVSRDVPVEAAAVLRFGRSAMGRSALITHIWLRGARVREGATERRTLRVAVINTQLEGEQPAGRDYRSKQLELLSQFLRVEGVNGGVIAGNMYPEGANDHKQPERDLKLKDAWKRGNDDPAGATVFDKYGLPPTRHSKILFQPRRGLKVDEPKQFGINVKCEDGSLCSEHCGLISTMHMLK</sequence>
<evidence type="ECO:0000256" key="8">
    <source>
        <dbReference type="ARBA" id="ARBA00022842"/>
    </source>
</evidence>
<dbReference type="VEuPathDB" id="FungiDB:SCHCODRAFT_02668122"/>
<dbReference type="HOGENOM" id="CLU_042307_0_0_1"/>
<dbReference type="GO" id="GO:0046872">
    <property type="term" value="F:metal ion binding"/>
    <property type="evidence" value="ECO:0007669"/>
    <property type="project" value="UniProtKB-KW"/>
</dbReference>
<keyword evidence="7" id="KW-0378">Hydrolase</keyword>
<evidence type="ECO:0000256" key="7">
    <source>
        <dbReference type="ARBA" id="ARBA00022801"/>
    </source>
</evidence>
<evidence type="ECO:0000256" key="10">
    <source>
        <dbReference type="ARBA" id="ARBA00023242"/>
    </source>
</evidence>
<dbReference type="InParanoid" id="D8Q497"/>
<evidence type="ECO:0000313" key="12">
    <source>
        <dbReference type="EMBL" id="EFI96760.1"/>
    </source>
</evidence>
<feature type="region of interest" description="Disordered" evidence="11">
    <location>
        <begin position="82"/>
        <end position="116"/>
    </location>
</feature>
<keyword evidence="9" id="KW-0234">DNA repair</keyword>
<keyword evidence="10" id="KW-0539">Nucleus</keyword>
<dbReference type="GO" id="GO:0070260">
    <property type="term" value="F:5'-tyrosyl-DNA phosphodiesterase activity"/>
    <property type="evidence" value="ECO:0007669"/>
    <property type="project" value="TreeGrafter"/>
</dbReference>
<evidence type="ECO:0000256" key="4">
    <source>
        <dbReference type="ARBA" id="ARBA00022722"/>
    </source>
</evidence>
<dbReference type="OrthoDB" id="9975959at2759"/>
<dbReference type="PANTHER" id="PTHR15822">
    <property type="entry name" value="TRAF AND TNF RECEPTOR-ASSOCIATED PROTEIN"/>
    <property type="match status" value="1"/>
</dbReference>
<dbReference type="SUPFAM" id="SSF56219">
    <property type="entry name" value="DNase I-like"/>
    <property type="match status" value="1"/>
</dbReference>
<name>D8Q497_SCHCM</name>
<dbReference type="GeneID" id="9589441"/>
<comment type="cofactor">
    <cofactor evidence="2">
        <name>Mg(2+)</name>
        <dbReference type="ChEBI" id="CHEBI:18420"/>
    </cofactor>
</comment>
<accession>D8Q497</accession>
<evidence type="ECO:0000313" key="13">
    <source>
        <dbReference type="Proteomes" id="UP000007431"/>
    </source>
</evidence>
<reference evidence="12 13" key="1">
    <citation type="journal article" date="2010" name="Nat. Biotechnol.">
        <title>Genome sequence of the model mushroom Schizophyllum commune.</title>
        <authorList>
            <person name="Ohm R.A."/>
            <person name="de Jong J.F."/>
            <person name="Lugones L.G."/>
            <person name="Aerts A."/>
            <person name="Kothe E."/>
            <person name="Stajich J.E."/>
            <person name="de Vries R.P."/>
            <person name="Record E."/>
            <person name="Levasseur A."/>
            <person name="Baker S.E."/>
            <person name="Bartholomew K.A."/>
            <person name="Coutinho P.M."/>
            <person name="Erdmann S."/>
            <person name="Fowler T.J."/>
            <person name="Gathman A.C."/>
            <person name="Lombard V."/>
            <person name="Henrissat B."/>
            <person name="Knabe N."/>
            <person name="Kuees U."/>
            <person name="Lilly W.W."/>
            <person name="Lindquist E."/>
            <person name="Lucas S."/>
            <person name="Magnuson J.K."/>
            <person name="Piumi F."/>
            <person name="Raudaskoski M."/>
            <person name="Salamov A."/>
            <person name="Schmutz J."/>
            <person name="Schwarze F.W.M.R."/>
            <person name="vanKuyk P.A."/>
            <person name="Horton J.S."/>
            <person name="Grigoriev I.V."/>
            <person name="Woesten H.A.B."/>
        </authorList>
    </citation>
    <scope>NUCLEOTIDE SEQUENCE [LARGE SCALE GENOMIC DNA]</scope>
    <source>
        <strain evidence="13">H4-8 / FGSC 9210</strain>
    </source>
</reference>
<evidence type="ECO:0000256" key="11">
    <source>
        <dbReference type="SAM" id="MobiDB-lite"/>
    </source>
</evidence>
<dbReference type="EMBL" id="GL377306">
    <property type="protein sequence ID" value="EFI96760.1"/>
    <property type="molecule type" value="Genomic_DNA"/>
</dbReference>
<dbReference type="eggNOG" id="ENOG502S394">
    <property type="taxonomic scope" value="Eukaryota"/>
</dbReference>
<evidence type="ECO:0000256" key="9">
    <source>
        <dbReference type="ARBA" id="ARBA00023204"/>
    </source>
</evidence>
<proteinExistence type="predicted"/>
<keyword evidence="5" id="KW-0479">Metal-binding</keyword>